<dbReference type="InterPro" id="IPR013465">
    <property type="entry name" value="Thymidine_Pase"/>
</dbReference>
<feature type="domain" description="Pyrimidine nucleoside phosphorylase C-terminal" evidence="8">
    <location>
        <begin position="349"/>
        <end position="423"/>
    </location>
</feature>
<evidence type="ECO:0000256" key="5">
    <source>
        <dbReference type="ARBA" id="ARBA00022679"/>
    </source>
</evidence>
<keyword evidence="11" id="KW-1185">Reference proteome</keyword>
<dbReference type="PIRSF" id="PIRSF000478">
    <property type="entry name" value="TP_PyNP"/>
    <property type="match status" value="1"/>
</dbReference>
<dbReference type="Pfam" id="PF00591">
    <property type="entry name" value="Glycos_transf_3"/>
    <property type="match status" value="1"/>
</dbReference>
<name>A0A5C6QNE1_9GAMM</name>
<accession>A0A5C6QNE1</accession>
<dbReference type="InterPro" id="IPR000312">
    <property type="entry name" value="Glycosyl_Trfase_fam3"/>
</dbReference>
<dbReference type="EMBL" id="VOLR01000009">
    <property type="protein sequence ID" value="TWX60326.1"/>
    <property type="molecule type" value="Genomic_DNA"/>
</dbReference>
<comment type="catalytic activity">
    <reaction evidence="6 7">
        <text>thymidine + phosphate = 2-deoxy-alpha-D-ribose 1-phosphate + thymine</text>
        <dbReference type="Rhea" id="RHEA:16037"/>
        <dbReference type="ChEBI" id="CHEBI:17748"/>
        <dbReference type="ChEBI" id="CHEBI:17821"/>
        <dbReference type="ChEBI" id="CHEBI:43474"/>
        <dbReference type="ChEBI" id="CHEBI:57259"/>
        <dbReference type="EC" id="2.4.2.4"/>
    </reaction>
</comment>
<protein>
    <recommendedName>
        <fullName evidence="3 7">Thymidine phosphorylase</fullName>
        <ecNumber evidence="3 7">2.4.2.4</ecNumber>
    </recommendedName>
    <alternativeName>
        <fullName evidence="7">TdRPase</fullName>
    </alternativeName>
</protein>
<comment type="function">
    <text evidence="7">The enzymes which catalyze the reversible phosphorolysis of pyrimidine nucleosides are involved in the degradation of these compounds and in their utilization as carbon and energy sources, or in the rescue of pyrimidine bases for nucleotide synthesis.</text>
</comment>
<dbReference type="InterPro" id="IPR000053">
    <property type="entry name" value="Thymidine/pyrmidine_PPase"/>
</dbReference>
<evidence type="ECO:0000313" key="11">
    <source>
        <dbReference type="Proteomes" id="UP000321525"/>
    </source>
</evidence>
<proteinExistence type="inferred from homology"/>
<dbReference type="Gene3D" id="3.40.1030.10">
    <property type="entry name" value="Nucleoside phosphorylase/phosphoribosyltransferase catalytic domain"/>
    <property type="match status" value="1"/>
</dbReference>
<dbReference type="Proteomes" id="UP000321917">
    <property type="component" value="Unassembled WGS sequence"/>
</dbReference>
<dbReference type="PANTHER" id="PTHR10515">
    <property type="entry name" value="THYMIDINE PHOSPHORYLASE"/>
    <property type="match status" value="1"/>
</dbReference>
<dbReference type="NCBIfam" id="TIGR02643">
    <property type="entry name" value="T_phosphoryl"/>
    <property type="match status" value="1"/>
</dbReference>
<dbReference type="FunFam" id="3.40.1030.10:FF:000001">
    <property type="entry name" value="Thymidine phosphorylase"/>
    <property type="match status" value="1"/>
</dbReference>
<keyword evidence="4 7" id="KW-0328">Glycosyltransferase</keyword>
<dbReference type="GO" id="GO:0006206">
    <property type="term" value="P:pyrimidine nucleobase metabolic process"/>
    <property type="evidence" value="ECO:0007669"/>
    <property type="project" value="InterPro"/>
</dbReference>
<dbReference type="InterPro" id="IPR018090">
    <property type="entry name" value="Pyrmidine_PPas_bac/euk"/>
</dbReference>
<evidence type="ECO:0000313" key="12">
    <source>
        <dbReference type="Proteomes" id="UP000321917"/>
    </source>
</evidence>
<dbReference type="GO" id="GO:0005829">
    <property type="term" value="C:cytosol"/>
    <property type="evidence" value="ECO:0007669"/>
    <property type="project" value="TreeGrafter"/>
</dbReference>
<comment type="pathway">
    <text evidence="7">Pyrimidine metabolism; dTMP biosynthesis via salvage pathway; dTMP from thymine: step 1/2.</text>
</comment>
<evidence type="ECO:0000256" key="6">
    <source>
        <dbReference type="ARBA" id="ARBA00048550"/>
    </source>
</evidence>
<evidence type="ECO:0000313" key="9">
    <source>
        <dbReference type="EMBL" id="TWX60326.1"/>
    </source>
</evidence>
<dbReference type="AlphaFoldDB" id="A0A5C6QNE1"/>
<dbReference type="InterPro" id="IPR035902">
    <property type="entry name" value="Nuc_phospho_transferase"/>
</dbReference>
<dbReference type="GO" id="GO:0009032">
    <property type="term" value="F:thymidine phosphorylase activity"/>
    <property type="evidence" value="ECO:0007669"/>
    <property type="project" value="UniProtKB-UniRule"/>
</dbReference>
<keyword evidence="5 7" id="KW-0808">Transferase</keyword>
<comment type="caution">
    <text evidence="10">The sequence shown here is derived from an EMBL/GenBank/DDBJ whole genome shotgun (WGS) entry which is preliminary data.</text>
</comment>
<dbReference type="SUPFAM" id="SSF47648">
    <property type="entry name" value="Nucleoside phosphorylase/phosphoribosyltransferase N-terminal domain"/>
    <property type="match status" value="1"/>
</dbReference>
<comment type="subunit">
    <text evidence="2 7">Homodimer.</text>
</comment>
<dbReference type="GO" id="GO:0046104">
    <property type="term" value="P:thymidine metabolic process"/>
    <property type="evidence" value="ECO:0007669"/>
    <property type="project" value="UniProtKB-UniRule"/>
</dbReference>
<dbReference type="NCBIfam" id="TIGR02644">
    <property type="entry name" value="Y_phosphoryl"/>
    <property type="match status" value="1"/>
</dbReference>
<dbReference type="Pfam" id="PF02885">
    <property type="entry name" value="Glycos_trans_3N"/>
    <property type="match status" value="1"/>
</dbReference>
<comment type="similarity">
    <text evidence="1 7">Belongs to the thymidine/pyrimidine-nucleoside phosphorylase family.</text>
</comment>
<dbReference type="UniPathway" id="UPA00578">
    <property type="reaction ID" value="UER00638"/>
</dbReference>
<evidence type="ECO:0000256" key="3">
    <source>
        <dbReference type="ARBA" id="ARBA00011892"/>
    </source>
</evidence>
<dbReference type="SUPFAM" id="SSF54680">
    <property type="entry name" value="Pyrimidine nucleoside phosphorylase C-terminal domain"/>
    <property type="match status" value="1"/>
</dbReference>
<gene>
    <name evidence="7 10" type="primary">deoA</name>
    <name evidence="9" type="ORF">ESZ26_08125</name>
    <name evidence="10" type="ORF">ESZ27_04815</name>
</gene>
<dbReference type="Gene3D" id="1.20.970.10">
    <property type="entry name" value="Transferase, Pyrimidine Nucleoside Phosphorylase, Chain C"/>
    <property type="match status" value="1"/>
</dbReference>
<dbReference type="Gene3D" id="3.90.1170.30">
    <property type="entry name" value="Pyrimidine nucleoside phosphorylase-like, C-terminal domain"/>
    <property type="match status" value="1"/>
</dbReference>
<dbReference type="PANTHER" id="PTHR10515:SF0">
    <property type="entry name" value="THYMIDINE PHOSPHORYLASE"/>
    <property type="match status" value="1"/>
</dbReference>
<dbReference type="SUPFAM" id="SSF52418">
    <property type="entry name" value="Nucleoside phosphorylase/phosphoribosyltransferase catalytic domain"/>
    <property type="match status" value="1"/>
</dbReference>
<reference evidence="10 12" key="1">
    <citation type="submission" date="2019-07" db="EMBL/GenBank/DDBJ databases">
        <title>Genomes of sea-ice associated Colwellia species.</title>
        <authorList>
            <person name="Bowman J.P."/>
        </authorList>
    </citation>
    <scope>NUCLEOTIDE SEQUENCE [LARGE SCALE GENOMIC DNA]</scope>
    <source>
        <strain evidence="9 11">ACAM 607</strain>
        <strain evidence="10 12">IC036</strain>
    </source>
</reference>
<evidence type="ECO:0000259" key="8">
    <source>
        <dbReference type="SMART" id="SM00941"/>
    </source>
</evidence>
<dbReference type="InterPro" id="IPR017459">
    <property type="entry name" value="Glycosyl_Trfase_fam3_N_dom"/>
</dbReference>
<evidence type="ECO:0000256" key="4">
    <source>
        <dbReference type="ARBA" id="ARBA00022676"/>
    </source>
</evidence>
<evidence type="ECO:0000256" key="7">
    <source>
        <dbReference type="HAMAP-Rule" id="MF_01628"/>
    </source>
</evidence>
<dbReference type="InterPro" id="IPR036320">
    <property type="entry name" value="Glycosyl_Trfase_fam3_N_dom_sf"/>
</dbReference>
<evidence type="ECO:0000313" key="10">
    <source>
        <dbReference type="EMBL" id="TWX70082.1"/>
    </source>
</evidence>
<sequence length="438" mass="46181">MHLPQNIIRQKRNKQALTVDEIQCFVDGLKTGDFTDAQVGSMAMAIWLNGMTTDEVVNLTMAMRDSGTVVDWQNKLDKPIVDKHSTGGVGDKVSLMLAPIVAACGANVPMIAGQGLGHTGGTVDKLEAIPGFNVRPSLAEFQATVKEQGTAIISQTKDLAPADKRLYSIRDVTSTVESIPLITASILSKKLAAGLESLVMDVKVGNGAMMADIESAQALAHSIVSVANGAGTPTQALITDMNQPLGTTVGNSLEIQETIDYLTGKYREPRLHEVTIALAARMLLTSKIASDIEQATTLAEEALTSGKAAEIFGKMIAAMGGPANLLTHSESLLPKANMTKNIVAAQAGYIGIMDTRAIGMALVEMGGGRVDHNQSLDYSVGFSDIKPKGTKVAEGDIIAIVHAKDDAQATQAIKQYLSAVEISATPVTVEPVIHQLIT</sequence>
<organism evidence="10 12">
    <name type="scientific">Colwellia hornerae</name>
    <dbReference type="NCBI Taxonomy" id="89402"/>
    <lineage>
        <taxon>Bacteria</taxon>
        <taxon>Pseudomonadati</taxon>
        <taxon>Pseudomonadota</taxon>
        <taxon>Gammaproteobacteria</taxon>
        <taxon>Alteromonadales</taxon>
        <taxon>Colwelliaceae</taxon>
        <taxon>Colwellia</taxon>
    </lineage>
</organism>
<dbReference type="NCBIfam" id="NF004490">
    <property type="entry name" value="PRK05820.1"/>
    <property type="match status" value="1"/>
</dbReference>
<evidence type="ECO:0000256" key="1">
    <source>
        <dbReference type="ARBA" id="ARBA00006915"/>
    </source>
</evidence>
<evidence type="ECO:0000256" key="2">
    <source>
        <dbReference type="ARBA" id="ARBA00011738"/>
    </source>
</evidence>
<dbReference type="GO" id="GO:0004645">
    <property type="term" value="F:1,4-alpha-oligoglucan phosphorylase activity"/>
    <property type="evidence" value="ECO:0007669"/>
    <property type="project" value="InterPro"/>
</dbReference>
<dbReference type="OrthoDB" id="9763887at2"/>
<dbReference type="HAMAP" id="MF_01628">
    <property type="entry name" value="Thymid_phosp"/>
    <property type="match status" value="1"/>
</dbReference>
<dbReference type="Pfam" id="PF07831">
    <property type="entry name" value="PYNP_C"/>
    <property type="match status" value="1"/>
</dbReference>
<dbReference type="SMART" id="SM00941">
    <property type="entry name" value="PYNP_C"/>
    <property type="match status" value="1"/>
</dbReference>
<dbReference type="EMBL" id="VOLQ01000006">
    <property type="protein sequence ID" value="TWX70082.1"/>
    <property type="molecule type" value="Genomic_DNA"/>
</dbReference>
<dbReference type="EC" id="2.4.2.4" evidence="3 7"/>
<dbReference type="Proteomes" id="UP000321525">
    <property type="component" value="Unassembled WGS sequence"/>
</dbReference>
<dbReference type="InterPro" id="IPR013102">
    <property type="entry name" value="PYNP_C"/>
</dbReference>
<dbReference type="InterPro" id="IPR036566">
    <property type="entry name" value="PYNP-like_C_sf"/>
</dbReference>
<dbReference type="RefSeq" id="WP_146799243.1">
    <property type="nucleotide sequence ID" value="NZ_VOLP01000010.1"/>
</dbReference>